<proteinExistence type="predicted"/>
<gene>
    <name evidence="1" type="ORF">SAMN05192562_10378</name>
</gene>
<sequence>MKAKSIGGTLDDEHASRLATAISMALVKDPTNVLKATDVIENYPDDLQQRFGTSLICSIPGITHFTTEQAERYYVQAEASLVKAGEPASECLDNMRATMSEIRQEAESRSDD</sequence>
<accession>A0A1I7BZZ6</accession>
<protein>
    <submittedName>
        <fullName evidence="1">Uncharacterized protein</fullName>
    </submittedName>
</protein>
<dbReference type="AlphaFoldDB" id="A0A1I7BZZ6"/>
<reference evidence="2" key="1">
    <citation type="submission" date="2016-10" db="EMBL/GenBank/DDBJ databases">
        <authorList>
            <person name="Varghese N."/>
            <person name="Submissions S."/>
        </authorList>
    </citation>
    <scope>NUCLEOTIDE SEQUENCE [LARGE SCALE GENOMIC DNA]</scope>
    <source>
        <strain evidence="2">Ah-143</strain>
    </source>
</reference>
<organism evidence="1 2">
    <name type="scientific">Kosakonia arachidis</name>
    <dbReference type="NCBI Taxonomy" id="551989"/>
    <lineage>
        <taxon>Bacteria</taxon>
        <taxon>Pseudomonadati</taxon>
        <taxon>Pseudomonadota</taxon>
        <taxon>Gammaproteobacteria</taxon>
        <taxon>Enterobacterales</taxon>
        <taxon>Enterobacteriaceae</taxon>
        <taxon>Kosakonia</taxon>
    </lineage>
</organism>
<evidence type="ECO:0000313" key="2">
    <source>
        <dbReference type="Proteomes" id="UP000199187"/>
    </source>
</evidence>
<keyword evidence="2" id="KW-1185">Reference proteome</keyword>
<evidence type="ECO:0000313" key="1">
    <source>
        <dbReference type="EMBL" id="SFT92735.1"/>
    </source>
</evidence>
<dbReference type="Proteomes" id="UP000199187">
    <property type="component" value="Unassembled WGS sequence"/>
</dbReference>
<dbReference type="EMBL" id="FPAU01000003">
    <property type="protein sequence ID" value="SFT92735.1"/>
    <property type="molecule type" value="Genomic_DNA"/>
</dbReference>
<name>A0A1I7BZZ6_9ENTR</name>